<sequence length="96" mass="10903">MHGFSGAVHLDRGARLERLAAIQKLEGFMIEECHPMLAESRRRQDKRTRIPLQRHPPEASMYGCLACFGEADLVTYLIIYALYITPVAPVVQNAEY</sequence>
<gene>
    <name evidence="1" type="ORF">PAAG_12068</name>
</gene>
<dbReference type="RefSeq" id="XP_015702758.1">
    <property type="nucleotide sequence ID" value="XM_015847608.1"/>
</dbReference>
<dbReference type="AlphaFoldDB" id="A0A0A2V521"/>
<evidence type="ECO:0000313" key="1">
    <source>
        <dbReference type="EMBL" id="KGQ01210.1"/>
    </source>
</evidence>
<keyword evidence="2" id="KW-1185">Reference proteome</keyword>
<dbReference type="VEuPathDB" id="FungiDB:PAAG_12068"/>
<dbReference type="GeneID" id="26970847"/>
<proteinExistence type="predicted"/>
<evidence type="ECO:0000313" key="2">
    <source>
        <dbReference type="Proteomes" id="UP000002059"/>
    </source>
</evidence>
<protein>
    <submittedName>
        <fullName evidence="1">Uncharacterized protein</fullName>
    </submittedName>
</protein>
<dbReference type="Proteomes" id="UP000002059">
    <property type="component" value="Partially assembled WGS sequence"/>
</dbReference>
<reference evidence="1 2" key="1">
    <citation type="journal article" date="2011" name="PLoS Genet.">
        <title>Comparative genomic analysis of human fungal pathogens causing paracoccidioidomycosis.</title>
        <authorList>
            <person name="Desjardins C.A."/>
            <person name="Champion M.D."/>
            <person name="Holder J.W."/>
            <person name="Muszewska A."/>
            <person name="Goldberg J."/>
            <person name="Bailao A.M."/>
            <person name="Brigido M.M."/>
            <person name="Ferreira M.E."/>
            <person name="Garcia A.M."/>
            <person name="Grynberg M."/>
            <person name="Gujja S."/>
            <person name="Heiman D.I."/>
            <person name="Henn M.R."/>
            <person name="Kodira C.D."/>
            <person name="Leon-Narvaez H."/>
            <person name="Longo L.V."/>
            <person name="Ma L.J."/>
            <person name="Malavazi I."/>
            <person name="Matsuo A.L."/>
            <person name="Morais F.V."/>
            <person name="Pereira M."/>
            <person name="Rodriguez-Brito S."/>
            <person name="Sakthikumar S."/>
            <person name="Salem-Izacc S.M."/>
            <person name="Sykes S.M."/>
            <person name="Teixeira M.M."/>
            <person name="Vallejo M.C."/>
            <person name="Walter M.E."/>
            <person name="Yandava C."/>
            <person name="Young S."/>
            <person name="Zeng Q."/>
            <person name="Zucker J."/>
            <person name="Felipe M.S."/>
            <person name="Goldman G.H."/>
            <person name="Haas B.J."/>
            <person name="McEwen J.G."/>
            <person name="Nino-Vega G."/>
            <person name="Puccia R."/>
            <person name="San-Blas G."/>
            <person name="Soares C.M."/>
            <person name="Birren B.W."/>
            <person name="Cuomo C.A."/>
        </authorList>
    </citation>
    <scope>NUCLEOTIDE SEQUENCE [LARGE SCALE GENOMIC DNA]</scope>
    <source>
        <strain evidence="2">ATCC MYA-826 / Pb01</strain>
    </source>
</reference>
<organism evidence="1 2">
    <name type="scientific">Paracoccidioides lutzii (strain ATCC MYA-826 / Pb01)</name>
    <name type="common">Paracoccidioides brasiliensis</name>
    <dbReference type="NCBI Taxonomy" id="502779"/>
    <lineage>
        <taxon>Eukaryota</taxon>
        <taxon>Fungi</taxon>
        <taxon>Dikarya</taxon>
        <taxon>Ascomycota</taxon>
        <taxon>Pezizomycotina</taxon>
        <taxon>Eurotiomycetes</taxon>
        <taxon>Eurotiomycetidae</taxon>
        <taxon>Onygenales</taxon>
        <taxon>Ajellomycetaceae</taxon>
        <taxon>Paracoccidioides</taxon>
    </lineage>
</organism>
<dbReference type="KEGG" id="pbl:PAAG_12068"/>
<dbReference type="EMBL" id="KN294006">
    <property type="protein sequence ID" value="KGQ01210.1"/>
    <property type="molecule type" value="Genomic_DNA"/>
</dbReference>
<accession>A0A0A2V521</accession>
<dbReference type="HOGENOM" id="CLU_2360291_0_0_1"/>
<name>A0A0A2V521_PARBA</name>